<dbReference type="Pfam" id="PF19300">
    <property type="entry name" value="BPD_transp_1_N"/>
    <property type="match status" value="1"/>
</dbReference>
<accession>A0A1T5IIA4</accession>
<feature type="domain" description="ABC transmembrane type-1" evidence="8">
    <location>
        <begin position="97"/>
        <end position="309"/>
    </location>
</feature>
<keyword evidence="10" id="KW-1185">Reference proteome</keyword>
<gene>
    <name evidence="9" type="ORF">SAMN02194393_00396</name>
</gene>
<protein>
    <submittedName>
        <fullName evidence="9">Peptide/nickel transport system permease protein</fullName>
    </submittedName>
</protein>
<evidence type="ECO:0000259" key="8">
    <source>
        <dbReference type="PROSITE" id="PS50928"/>
    </source>
</evidence>
<feature type="transmembrane region" description="Helical" evidence="7">
    <location>
        <begin position="240"/>
        <end position="264"/>
    </location>
</feature>
<keyword evidence="6 7" id="KW-0472">Membrane</keyword>
<dbReference type="Gene3D" id="1.10.3720.10">
    <property type="entry name" value="MetI-like"/>
    <property type="match status" value="1"/>
</dbReference>
<feature type="transmembrane region" description="Helical" evidence="7">
    <location>
        <begin position="186"/>
        <end position="207"/>
    </location>
</feature>
<feature type="transmembrane region" description="Helical" evidence="7">
    <location>
        <begin position="101"/>
        <end position="125"/>
    </location>
</feature>
<dbReference type="PROSITE" id="PS50928">
    <property type="entry name" value="ABC_TM1"/>
    <property type="match status" value="1"/>
</dbReference>
<dbReference type="STRING" id="36842.SAMN02194393_00396"/>
<dbReference type="RefSeq" id="WP_079488942.1">
    <property type="nucleotide sequence ID" value="NZ_FUZT01000001.1"/>
</dbReference>
<dbReference type="InterPro" id="IPR035906">
    <property type="entry name" value="MetI-like_sf"/>
</dbReference>
<dbReference type="Proteomes" id="UP000190285">
    <property type="component" value="Unassembled WGS sequence"/>
</dbReference>
<dbReference type="Pfam" id="PF00528">
    <property type="entry name" value="BPD_transp_1"/>
    <property type="match status" value="1"/>
</dbReference>
<dbReference type="AlphaFoldDB" id="A0A1T5IIA4"/>
<evidence type="ECO:0000313" key="9">
    <source>
        <dbReference type="EMBL" id="SKC38768.1"/>
    </source>
</evidence>
<evidence type="ECO:0000256" key="3">
    <source>
        <dbReference type="ARBA" id="ARBA00022475"/>
    </source>
</evidence>
<dbReference type="CDD" id="cd06261">
    <property type="entry name" value="TM_PBP2"/>
    <property type="match status" value="1"/>
</dbReference>
<keyword evidence="5 7" id="KW-1133">Transmembrane helix</keyword>
<name>A0A1T5IIA4_9FIRM</name>
<evidence type="ECO:0000256" key="2">
    <source>
        <dbReference type="ARBA" id="ARBA00022448"/>
    </source>
</evidence>
<dbReference type="EMBL" id="FUZT01000001">
    <property type="protein sequence ID" value="SKC38768.1"/>
    <property type="molecule type" value="Genomic_DNA"/>
</dbReference>
<keyword evidence="3" id="KW-1003">Cell membrane</keyword>
<feature type="transmembrane region" description="Helical" evidence="7">
    <location>
        <begin position="132"/>
        <end position="159"/>
    </location>
</feature>
<dbReference type="GO" id="GO:0005886">
    <property type="term" value="C:plasma membrane"/>
    <property type="evidence" value="ECO:0007669"/>
    <property type="project" value="UniProtKB-SubCell"/>
</dbReference>
<evidence type="ECO:0000256" key="7">
    <source>
        <dbReference type="RuleBase" id="RU363032"/>
    </source>
</evidence>
<dbReference type="PANTHER" id="PTHR43163:SF6">
    <property type="entry name" value="DIPEPTIDE TRANSPORT SYSTEM PERMEASE PROTEIN DPPB-RELATED"/>
    <property type="match status" value="1"/>
</dbReference>
<dbReference type="OrthoDB" id="9773221at2"/>
<dbReference type="PANTHER" id="PTHR43163">
    <property type="entry name" value="DIPEPTIDE TRANSPORT SYSTEM PERMEASE PROTEIN DPPB-RELATED"/>
    <property type="match status" value="1"/>
</dbReference>
<sequence length="323" mass="35969">MNLKYFIKKLFQSIITIWIVLTISFILFRAMPGNPVSMFIKTDGMDPKVARALIRQYGLDLPLHQQYLVYIKDILAGNFGQSFSFKKPVLDVIGERLPNTIILALAAQIFAILFGIIIGTIAAANRGKKIDVILLGSALFIYAIPAFWLGIILLSYFGVKLGVVPLFGMITPGVEYTSKLAYYKDVAHHLILPAITFGLAITGRYAMIMRGSLLDIFTEDYVTTARAKGFNRKYIIRKHALPNAMLPMVTIIAISLGFVVAGAIQTETVFSWPGVGILTIKALEMRDYPLLQGVFLIISLCVIAANFIADIVYMYIDPRIKYE</sequence>
<feature type="transmembrane region" description="Helical" evidence="7">
    <location>
        <begin position="293"/>
        <end position="316"/>
    </location>
</feature>
<evidence type="ECO:0000313" key="10">
    <source>
        <dbReference type="Proteomes" id="UP000190285"/>
    </source>
</evidence>
<dbReference type="InterPro" id="IPR000515">
    <property type="entry name" value="MetI-like"/>
</dbReference>
<proteinExistence type="inferred from homology"/>
<evidence type="ECO:0000256" key="1">
    <source>
        <dbReference type="ARBA" id="ARBA00004651"/>
    </source>
</evidence>
<keyword evidence="4 7" id="KW-0812">Transmembrane</keyword>
<comment type="similarity">
    <text evidence="7">Belongs to the binding-protein-dependent transport system permease family.</text>
</comment>
<dbReference type="GO" id="GO:0055085">
    <property type="term" value="P:transmembrane transport"/>
    <property type="evidence" value="ECO:0007669"/>
    <property type="project" value="InterPro"/>
</dbReference>
<dbReference type="InterPro" id="IPR045621">
    <property type="entry name" value="BPD_transp_1_N"/>
</dbReference>
<evidence type="ECO:0000256" key="5">
    <source>
        <dbReference type="ARBA" id="ARBA00022989"/>
    </source>
</evidence>
<comment type="subcellular location">
    <subcellularLocation>
        <location evidence="1 7">Cell membrane</location>
        <topology evidence="1 7">Multi-pass membrane protein</topology>
    </subcellularLocation>
</comment>
<reference evidence="9 10" key="1">
    <citation type="submission" date="2017-02" db="EMBL/GenBank/DDBJ databases">
        <authorList>
            <person name="Peterson S.W."/>
        </authorList>
    </citation>
    <scope>NUCLEOTIDE SEQUENCE [LARGE SCALE GENOMIC DNA]</scope>
    <source>
        <strain evidence="9 10">M1</strain>
    </source>
</reference>
<dbReference type="SUPFAM" id="SSF161098">
    <property type="entry name" value="MetI-like"/>
    <property type="match status" value="1"/>
</dbReference>
<evidence type="ECO:0000256" key="6">
    <source>
        <dbReference type="ARBA" id="ARBA00023136"/>
    </source>
</evidence>
<evidence type="ECO:0000256" key="4">
    <source>
        <dbReference type="ARBA" id="ARBA00022692"/>
    </source>
</evidence>
<organism evidence="9 10">
    <name type="scientific">Maledivibacter halophilus</name>
    <dbReference type="NCBI Taxonomy" id="36842"/>
    <lineage>
        <taxon>Bacteria</taxon>
        <taxon>Bacillati</taxon>
        <taxon>Bacillota</taxon>
        <taxon>Clostridia</taxon>
        <taxon>Peptostreptococcales</taxon>
        <taxon>Caminicellaceae</taxon>
        <taxon>Maledivibacter</taxon>
    </lineage>
</organism>
<feature type="transmembrane region" description="Helical" evidence="7">
    <location>
        <begin position="12"/>
        <end position="31"/>
    </location>
</feature>
<keyword evidence="2 7" id="KW-0813">Transport</keyword>